<protein>
    <submittedName>
        <fullName evidence="4">Thiopurine S-methyltransferase</fullName>
        <ecNumber evidence="4">2.1.1.67</ecNumber>
    </submittedName>
</protein>
<evidence type="ECO:0000256" key="1">
    <source>
        <dbReference type="ARBA" id="ARBA00022603"/>
    </source>
</evidence>
<dbReference type="EMBL" id="JATAAI010000001">
    <property type="protein sequence ID" value="KAK1749247.1"/>
    <property type="molecule type" value="Genomic_DNA"/>
</dbReference>
<dbReference type="AlphaFoldDB" id="A0AAD9DJ81"/>
<dbReference type="GO" id="GO:0008119">
    <property type="term" value="F:thiopurine S-methyltransferase activity"/>
    <property type="evidence" value="ECO:0007669"/>
    <property type="project" value="UniProtKB-EC"/>
</dbReference>
<reference evidence="4" key="1">
    <citation type="submission" date="2023-06" db="EMBL/GenBank/DDBJ databases">
        <title>Survivors Of The Sea: Transcriptome response of Skeletonema marinoi to long-term dormancy.</title>
        <authorList>
            <person name="Pinder M.I.M."/>
            <person name="Kourtchenko O."/>
            <person name="Robertson E.K."/>
            <person name="Larsson T."/>
            <person name="Maumus F."/>
            <person name="Osuna-Cruz C.M."/>
            <person name="Vancaester E."/>
            <person name="Stenow R."/>
            <person name="Vandepoele K."/>
            <person name="Ploug H."/>
            <person name="Bruchert V."/>
            <person name="Godhe A."/>
            <person name="Topel M."/>
        </authorList>
    </citation>
    <scope>NUCLEOTIDE SEQUENCE</scope>
    <source>
        <strain evidence="4">R05AC</strain>
    </source>
</reference>
<name>A0AAD9DJ81_9STRA</name>
<dbReference type="GO" id="GO:0032259">
    <property type="term" value="P:methylation"/>
    <property type="evidence" value="ECO:0007669"/>
    <property type="project" value="UniProtKB-KW"/>
</dbReference>
<dbReference type="InterPro" id="IPR008854">
    <property type="entry name" value="TPMT"/>
</dbReference>
<keyword evidence="2 4" id="KW-0808">Transferase</keyword>
<evidence type="ECO:0000256" key="3">
    <source>
        <dbReference type="ARBA" id="ARBA00022691"/>
    </source>
</evidence>
<dbReference type="EC" id="2.1.1.67" evidence="4"/>
<accession>A0AAD9DJ81</accession>
<dbReference type="SUPFAM" id="SSF53335">
    <property type="entry name" value="S-adenosyl-L-methionine-dependent methyltransferases"/>
    <property type="match status" value="1"/>
</dbReference>
<proteinExistence type="predicted"/>
<dbReference type="PANTHER" id="PTHR10259:SF11">
    <property type="entry name" value="THIOPURINE S-METHYLTRANSFERASE"/>
    <property type="match status" value="1"/>
</dbReference>
<dbReference type="Proteomes" id="UP001224775">
    <property type="component" value="Unassembled WGS sequence"/>
</dbReference>
<sequence>MAYLASNPKVSHVVGIDIIKQAAEEFAEDHPTLSLKEFQPSESCDATSSNSIFHGDDITIIVGDLFNLLQMESDERSKYVTLGSTVSTEYDGSTSYLFDSIYDRASMVAINPSLRNDYATYMGDILRPGGVMLLVTIDRRKVTNDAAKSDGPPFSIDESDVRQLYESQGWVDTVELLEEVDDLTTDDDKKRWEKKGVLELHELVFVIRKKTSESK</sequence>
<evidence type="ECO:0000313" key="5">
    <source>
        <dbReference type="Proteomes" id="UP001224775"/>
    </source>
</evidence>
<dbReference type="Pfam" id="PF05724">
    <property type="entry name" value="TPMT"/>
    <property type="match status" value="1"/>
</dbReference>
<evidence type="ECO:0000313" key="4">
    <source>
        <dbReference type="EMBL" id="KAK1749247.1"/>
    </source>
</evidence>
<gene>
    <name evidence="4" type="ORF">QTG54_001186</name>
</gene>
<comment type="caution">
    <text evidence="4">The sequence shown here is derived from an EMBL/GenBank/DDBJ whole genome shotgun (WGS) entry which is preliminary data.</text>
</comment>
<dbReference type="PROSITE" id="PS51585">
    <property type="entry name" value="SAM_MT_TPMT"/>
    <property type="match status" value="1"/>
</dbReference>
<keyword evidence="1 4" id="KW-0489">Methyltransferase</keyword>
<keyword evidence="5" id="KW-1185">Reference proteome</keyword>
<keyword evidence="3" id="KW-0949">S-adenosyl-L-methionine</keyword>
<organism evidence="4 5">
    <name type="scientific">Skeletonema marinoi</name>
    <dbReference type="NCBI Taxonomy" id="267567"/>
    <lineage>
        <taxon>Eukaryota</taxon>
        <taxon>Sar</taxon>
        <taxon>Stramenopiles</taxon>
        <taxon>Ochrophyta</taxon>
        <taxon>Bacillariophyta</taxon>
        <taxon>Coscinodiscophyceae</taxon>
        <taxon>Thalassiosirophycidae</taxon>
        <taxon>Thalassiosirales</taxon>
        <taxon>Skeletonemataceae</taxon>
        <taxon>Skeletonema</taxon>
        <taxon>Skeletonema marinoi-dohrnii complex</taxon>
    </lineage>
</organism>
<dbReference type="InterPro" id="IPR029063">
    <property type="entry name" value="SAM-dependent_MTases_sf"/>
</dbReference>
<dbReference type="PANTHER" id="PTHR10259">
    <property type="entry name" value="THIOPURINE S-METHYLTRANSFERASE"/>
    <property type="match status" value="1"/>
</dbReference>
<dbReference type="Gene3D" id="3.40.50.150">
    <property type="entry name" value="Vaccinia Virus protein VP39"/>
    <property type="match status" value="1"/>
</dbReference>
<evidence type="ECO:0000256" key="2">
    <source>
        <dbReference type="ARBA" id="ARBA00022679"/>
    </source>
</evidence>